<protein>
    <recommendedName>
        <fullName evidence="4">Alanine racemase</fullName>
        <ecNumber evidence="4">5.1.1.1</ecNumber>
    </recommendedName>
</protein>
<keyword evidence="3 4" id="KW-0413">Isomerase</keyword>
<reference evidence="7 8" key="1">
    <citation type="submission" date="2017-04" db="EMBL/GenBank/DDBJ databases">
        <authorList>
            <person name="Afonso C.L."/>
            <person name="Miller P.J."/>
            <person name="Scott M.A."/>
            <person name="Spackman E."/>
            <person name="Goraichik I."/>
            <person name="Dimitrov K.M."/>
            <person name="Suarez D.L."/>
            <person name="Swayne D.E."/>
        </authorList>
    </citation>
    <scope>NUCLEOTIDE SEQUENCE [LARGE SCALE GENOMIC DNA]</scope>
    <source>
        <strain evidence="8">XA(T)</strain>
    </source>
</reference>
<evidence type="ECO:0000256" key="4">
    <source>
        <dbReference type="HAMAP-Rule" id="MF_01201"/>
    </source>
</evidence>
<dbReference type="InterPro" id="IPR001608">
    <property type="entry name" value="Ala_racemase_N"/>
</dbReference>
<dbReference type="GO" id="GO:0030170">
    <property type="term" value="F:pyridoxal phosphate binding"/>
    <property type="evidence" value="ECO:0007669"/>
    <property type="project" value="UniProtKB-UniRule"/>
</dbReference>
<dbReference type="SUPFAM" id="SSF50621">
    <property type="entry name" value="Alanine racemase C-terminal domain-like"/>
    <property type="match status" value="1"/>
</dbReference>
<dbReference type="Gene3D" id="2.40.37.10">
    <property type="entry name" value="Lyase, Ornithine Decarboxylase, Chain A, domain 1"/>
    <property type="match status" value="1"/>
</dbReference>
<dbReference type="Pfam" id="PF00842">
    <property type="entry name" value="Ala_racemase_C"/>
    <property type="match status" value="1"/>
</dbReference>
<keyword evidence="2 4" id="KW-0663">Pyridoxal phosphate</keyword>
<dbReference type="NCBIfam" id="TIGR00492">
    <property type="entry name" value="alr"/>
    <property type="match status" value="1"/>
</dbReference>
<dbReference type="InterPro" id="IPR011079">
    <property type="entry name" value="Ala_racemase_C"/>
</dbReference>
<comment type="catalytic activity">
    <reaction evidence="4">
        <text>L-alanine = D-alanine</text>
        <dbReference type="Rhea" id="RHEA:20249"/>
        <dbReference type="ChEBI" id="CHEBI:57416"/>
        <dbReference type="ChEBI" id="CHEBI:57972"/>
        <dbReference type="EC" id="5.1.1.1"/>
    </reaction>
</comment>
<feature type="active site" description="Proton acceptor; specific for D-alanine" evidence="4">
    <location>
        <position position="47"/>
    </location>
</feature>
<sequence length="382" mass="40568">MSETTAGRPVPGHPALRRAVVDLSAVASNVERISRIVDGAQIMAVVKADGYGHGAVPVARTALEAGATWLGTADVGEALAVRAQIADAPILAWLHDADPRFDEAVERGIAIGASSALHLERAAAAASATRARPASVHLKVDTGLGRNGIPRREWESVFDRARELELEGRVSVDGLFSHLSNADPVEDGLQLDAFREAEGLAQAAGLEPQLRHIAATAAALRLPQTRLDLVRIGIGLYGLSPFDDESPRRLGLRPALRLESRLISVKRVKAGTGVSYGYTYRAEQPTTLGLVPLGYADGIPRHLSNTGSVEVGGRQRRIVGRIAMDQFVVDLGDHRASVGDLVTLFGDPATGAPSAFDWAQAASTINYEIVTRLGGRVVREYA</sequence>
<evidence type="ECO:0000256" key="1">
    <source>
        <dbReference type="ARBA" id="ARBA00001933"/>
    </source>
</evidence>
<comment type="similarity">
    <text evidence="4">Belongs to the alanine racemase family.</text>
</comment>
<dbReference type="GO" id="GO:0030632">
    <property type="term" value="P:D-alanine biosynthetic process"/>
    <property type="evidence" value="ECO:0007669"/>
    <property type="project" value="UniProtKB-UniRule"/>
</dbReference>
<evidence type="ECO:0000313" key="7">
    <source>
        <dbReference type="EMBL" id="ARJ04637.1"/>
    </source>
</evidence>
<dbReference type="Pfam" id="PF01168">
    <property type="entry name" value="Ala_racemase_N"/>
    <property type="match status" value="1"/>
</dbReference>
<dbReference type="InterPro" id="IPR020622">
    <property type="entry name" value="Ala_racemase_pyridoxalP-BS"/>
</dbReference>
<dbReference type="Gene3D" id="3.20.20.10">
    <property type="entry name" value="Alanine racemase"/>
    <property type="match status" value="1"/>
</dbReference>
<feature type="modified residue" description="N6-(pyridoxal phosphate)lysine" evidence="4 5">
    <location>
        <position position="47"/>
    </location>
</feature>
<dbReference type="EMBL" id="CP020715">
    <property type="protein sequence ID" value="ARJ04637.1"/>
    <property type="molecule type" value="Genomic_DNA"/>
</dbReference>
<feature type="active site" description="Proton acceptor; specific for L-alanine" evidence="4">
    <location>
        <position position="276"/>
    </location>
</feature>
<comment type="function">
    <text evidence="4">Catalyzes the interconversion of L-alanine and D-alanine. May also act on other amino acids.</text>
</comment>
<dbReference type="EC" id="5.1.1.1" evidence="4"/>
<dbReference type="PROSITE" id="PS00395">
    <property type="entry name" value="ALANINE_RACEMASE"/>
    <property type="match status" value="1"/>
</dbReference>
<dbReference type="RefSeq" id="WP_085018775.1">
    <property type="nucleotide sequence ID" value="NZ_BMHD01000002.1"/>
</dbReference>
<name>A0A1X9LHN8_9MICO</name>
<dbReference type="SUPFAM" id="SSF51419">
    <property type="entry name" value="PLP-binding barrel"/>
    <property type="match status" value="1"/>
</dbReference>
<feature type="binding site" evidence="4 6">
    <location>
        <position position="146"/>
    </location>
    <ligand>
        <name>substrate</name>
    </ligand>
</feature>
<dbReference type="GO" id="GO:0009252">
    <property type="term" value="P:peptidoglycan biosynthetic process"/>
    <property type="evidence" value="ECO:0007669"/>
    <property type="project" value="TreeGrafter"/>
</dbReference>
<dbReference type="InterPro" id="IPR029066">
    <property type="entry name" value="PLP-binding_barrel"/>
</dbReference>
<evidence type="ECO:0000256" key="6">
    <source>
        <dbReference type="PIRSR" id="PIRSR600821-52"/>
    </source>
</evidence>
<proteinExistence type="inferred from homology"/>
<dbReference type="AlphaFoldDB" id="A0A1X9LHN8"/>
<gene>
    <name evidence="7" type="ORF">B5808_04905</name>
</gene>
<evidence type="ECO:0000313" key="8">
    <source>
        <dbReference type="Proteomes" id="UP000192775"/>
    </source>
</evidence>
<dbReference type="PANTHER" id="PTHR30511:SF0">
    <property type="entry name" value="ALANINE RACEMASE, CATABOLIC-RELATED"/>
    <property type="match status" value="1"/>
</dbReference>
<comment type="cofactor">
    <cofactor evidence="1 4 5">
        <name>pyridoxal 5'-phosphate</name>
        <dbReference type="ChEBI" id="CHEBI:597326"/>
    </cofactor>
</comment>
<organism evidence="7 8">
    <name type="scientific">Cnuibacter physcomitrellae</name>
    <dbReference type="NCBI Taxonomy" id="1619308"/>
    <lineage>
        <taxon>Bacteria</taxon>
        <taxon>Bacillati</taxon>
        <taxon>Actinomycetota</taxon>
        <taxon>Actinomycetes</taxon>
        <taxon>Micrococcales</taxon>
        <taxon>Microbacteriaceae</taxon>
        <taxon>Cnuibacter</taxon>
    </lineage>
</organism>
<dbReference type="PRINTS" id="PR00992">
    <property type="entry name" value="ALARACEMASE"/>
</dbReference>
<dbReference type="SMART" id="SM01005">
    <property type="entry name" value="Ala_racemase_C"/>
    <property type="match status" value="1"/>
</dbReference>
<dbReference type="UniPathway" id="UPA00042">
    <property type="reaction ID" value="UER00497"/>
</dbReference>
<feature type="binding site" evidence="4 6">
    <location>
        <position position="324"/>
    </location>
    <ligand>
        <name>substrate</name>
    </ligand>
</feature>
<dbReference type="InterPro" id="IPR000821">
    <property type="entry name" value="Ala_racemase"/>
</dbReference>
<dbReference type="CDD" id="cd00430">
    <property type="entry name" value="PLPDE_III_AR"/>
    <property type="match status" value="1"/>
</dbReference>
<dbReference type="STRING" id="1619308.B5808_04905"/>
<comment type="pathway">
    <text evidence="4">Amino-acid biosynthesis; D-alanine biosynthesis; D-alanine from L-alanine: step 1/1.</text>
</comment>
<evidence type="ECO:0000256" key="2">
    <source>
        <dbReference type="ARBA" id="ARBA00022898"/>
    </source>
</evidence>
<accession>A0A1X9LHN8</accession>
<dbReference type="HAMAP" id="MF_01201">
    <property type="entry name" value="Ala_racemase"/>
    <property type="match status" value="1"/>
</dbReference>
<evidence type="ECO:0000256" key="3">
    <source>
        <dbReference type="ARBA" id="ARBA00023235"/>
    </source>
</evidence>
<dbReference type="Proteomes" id="UP000192775">
    <property type="component" value="Chromosome"/>
</dbReference>
<dbReference type="PANTHER" id="PTHR30511">
    <property type="entry name" value="ALANINE RACEMASE"/>
    <property type="match status" value="1"/>
</dbReference>
<dbReference type="GO" id="GO:0005829">
    <property type="term" value="C:cytosol"/>
    <property type="evidence" value="ECO:0007669"/>
    <property type="project" value="TreeGrafter"/>
</dbReference>
<dbReference type="KEGG" id="cphy:B5808_04905"/>
<evidence type="ECO:0000256" key="5">
    <source>
        <dbReference type="PIRSR" id="PIRSR600821-50"/>
    </source>
</evidence>
<keyword evidence="8" id="KW-1185">Reference proteome</keyword>
<dbReference type="GO" id="GO:0008784">
    <property type="term" value="F:alanine racemase activity"/>
    <property type="evidence" value="ECO:0007669"/>
    <property type="project" value="UniProtKB-UniRule"/>
</dbReference>
<dbReference type="InterPro" id="IPR009006">
    <property type="entry name" value="Ala_racemase/Decarboxylase_C"/>
</dbReference>